<reference evidence="2 3" key="1">
    <citation type="submission" date="2015-11" db="EMBL/GenBank/DDBJ databases">
        <authorList>
            <person name="Zhang Y."/>
            <person name="Guo Z."/>
        </authorList>
    </citation>
    <scope>NUCLEOTIDE SEQUENCE [LARGE SCALE GENOMIC DNA]</scope>
    <source>
        <strain evidence="3">gdw1</strain>
    </source>
</reference>
<organism evidence="2 3">
    <name type="scientific">Leifsonia xyli subsp. xyli</name>
    <dbReference type="NCBI Taxonomy" id="59736"/>
    <lineage>
        <taxon>Bacteria</taxon>
        <taxon>Bacillati</taxon>
        <taxon>Actinomycetota</taxon>
        <taxon>Actinomycetes</taxon>
        <taxon>Micrococcales</taxon>
        <taxon>Microbacteriaceae</taxon>
        <taxon>Leifsonia</taxon>
    </lineage>
</organism>
<feature type="region of interest" description="Disordered" evidence="1">
    <location>
        <begin position="1"/>
        <end position="72"/>
    </location>
</feature>
<evidence type="ECO:0000313" key="3">
    <source>
        <dbReference type="Proteomes" id="UP000094426"/>
    </source>
</evidence>
<feature type="compositionally biased region" description="Basic and acidic residues" evidence="1">
    <location>
        <begin position="13"/>
        <end position="25"/>
    </location>
</feature>
<feature type="compositionally biased region" description="Basic and acidic residues" evidence="1">
    <location>
        <begin position="38"/>
        <end position="72"/>
    </location>
</feature>
<evidence type="ECO:0000313" key="2">
    <source>
        <dbReference type="EMBL" id="ODA90142.1"/>
    </source>
</evidence>
<sequence length="72" mass="7956">MKWTTGDLGDGNARVRPERSPERRLASAVAQASARNGGTDDKHVDNPIVPARRDANRIENDPRKRHAAEVVE</sequence>
<comment type="caution">
    <text evidence="2">The sequence shown here is derived from an EMBL/GenBank/DDBJ whole genome shotgun (WGS) entry which is preliminary data.</text>
</comment>
<dbReference type="EMBL" id="LNZG01000020">
    <property type="protein sequence ID" value="ODA90142.1"/>
    <property type="molecule type" value="Genomic_DNA"/>
</dbReference>
<proteinExistence type="predicted"/>
<dbReference type="AlphaFoldDB" id="A0A1E2SJW1"/>
<gene>
    <name evidence="2" type="ORF">ATY41_11355</name>
</gene>
<accession>A0A1E2SJW1</accession>
<name>A0A1E2SJW1_LEIXY</name>
<dbReference type="Proteomes" id="UP000094426">
    <property type="component" value="Unassembled WGS sequence"/>
</dbReference>
<protein>
    <submittedName>
        <fullName evidence="2">Uncharacterized protein</fullName>
    </submittedName>
</protein>
<evidence type="ECO:0000256" key="1">
    <source>
        <dbReference type="SAM" id="MobiDB-lite"/>
    </source>
</evidence>